<feature type="transmembrane region" description="Helical" evidence="7">
    <location>
        <begin position="329"/>
        <end position="351"/>
    </location>
</feature>
<evidence type="ECO:0000313" key="8">
    <source>
        <dbReference type="EMBL" id="OAF69062.1"/>
    </source>
</evidence>
<organism evidence="8 9">
    <name type="scientific">Intoshia linei</name>
    <dbReference type="NCBI Taxonomy" id="1819745"/>
    <lineage>
        <taxon>Eukaryota</taxon>
        <taxon>Metazoa</taxon>
        <taxon>Spiralia</taxon>
        <taxon>Lophotrochozoa</taxon>
        <taxon>Mesozoa</taxon>
        <taxon>Orthonectida</taxon>
        <taxon>Rhopaluridae</taxon>
        <taxon>Intoshia</taxon>
    </lineage>
</organism>
<dbReference type="Proteomes" id="UP000078046">
    <property type="component" value="Unassembled WGS sequence"/>
</dbReference>
<feature type="transmembrane region" description="Helical" evidence="7">
    <location>
        <begin position="372"/>
        <end position="390"/>
    </location>
</feature>
<feature type="transmembrane region" description="Helical" evidence="7">
    <location>
        <begin position="161"/>
        <end position="182"/>
    </location>
</feature>
<keyword evidence="5 7" id="KW-0472">Membrane</keyword>
<feature type="transmembrane region" description="Helical" evidence="7">
    <location>
        <begin position="194"/>
        <end position="220"/>
    </location>
</feature>
<evidence type="ECO:0000256" key="4">
    <source>
        <dbReference type="ARBA" id="ARBA00022989"/>
    </source>
</evidence>
<dbReference type="AlphaFoldDB" id="A0A177B5T3"/>
<feature type="binding site" evidence="6">
    <location>
        <position position="200"/>
    </location>
    <ligand>
        <name>Na(+)</name>
        <dbReference type="ChEBI" id="CHEBI:29101"/>
        <label>1</label>
    </ligand>
</feature>
<dbReference type="InterPro" id="IPR037272">
    <property type="entry name" value="SNS_sf"/>
</dbReference>
<evidence type="ECO:0008006" key="10">
    <source>
        <dbReference type="Google" id="ProtNLM"/>
    </source>
</evidence>
<keyword evidence="9" id="KW-1185">Reference proteome</keyword>
<keyword evidence="2" id="KW-0813">Transport</keyword>
<feature type="transmembrane region" description="Helical" evidence="7">
    <location>
        <begin position="410"/>
        <end position="433"/>
    </location>
</feature>
<proteinExistence type="predicted"/>
<feature type="transmembrane region" description="Helical" evidence="7">
    <location>
        <begin position="80"/>
        <end position="103"/>
    </location>
</feature>
<dbReference type="PANTHER" id="PTHR11616">
    <property type="entry name" value="SODIUM/CHLORIDE DEPENDENT TRANSPORTER"/>
    <property type="match status" value="1"/>
</dbReference>
<evidence type="ECO:0000256" key="1">
    <source>
        <dbReference type="ARBA" id="ARBA00004141"/>
    </source>
</evidence>
<name>A0A177B5T3_9BILA</name>
<evidence type="ECO:0000256" key="2">
    <source>
        <dbReference type="ARBA" id="ARBA00022448"/>
    </source>
</evidence>
<protein>
    <recommendedName>
        <fullName evidence="10">Sodium-and chloride-dependent glycine transporter 2</fullName>
    </recommendedName>
</protein>
<dbReference type="PANTHER" id="PTHR11616:SF240">
    <property type="entry name" value="BLOATED TUBULES, ISOFORM B-RELATED"/>
    <property type="match status" value="1"/>
</dbReference>
<gene>
    <name evidence="8" type="ORF">A3Q56_03189</name>
</gene>
<dbReference type="GO" id="GO:0046872">
    <property type="term" value="F:metal ion binding"/>
    <property type="evidence" value="ECO:0007669"/>
    <property type="project" value="UniProtKB-KW"/>
</dbReference>
<dbReference type="PRINTS" id="PR00176">
    <property type="entry name" value="NANEUSMPORT"/>
</dbReference>
<dbReference type="GO" id="GO:0015375">
    <property type="term" value="F:glycine:sodium symporter activity"/>
    <property type="evidence" value="ECO:0007669"/>
    <property type="project" value="TreeGrafter"/>
</dbReference>
<reference evidence="8 9" key="1">
    <citation type="submission" date="2016-04" db="EMBL/GenBank/DDBJ databases">
        <title>The genome of Intoshia linei affirms orthonectids as highly simplified spiralians.</title>
        <authorList>
            <person name="Mikhailov K.V."/>
            <person name="Slusarev G.S."/>
            <person name="Nikitin M.A."/>
            <person name="Logacheva M.D."/>
            <person name="Penin A."/>
            <person name="Aleoshin V."/>
            <person name="Panchin Y.V."/>
        </authorList>
    </citation>
    <scope>NUCLEOTIDE SEQUENCE [LARGE SCALE GENOMIC DNA]</scope>
    <source>
        <strain evidence="8">Intl2013</strain>
        <tissue evidence="8">Whole animal</tissue>
    </source>
</reference>
<evidence type="ECO:0000313" key="9">
    <source>
        <dbReference type="Proteomes" id="UP000078046"/>
    </source>
</evidence>
<keyword evidence="3 7" id="KW-0812">Transmembrane</keyword>
<comment type="caution">
    <text evidence="8">The sequence shown here is derived from an EMBL/GenBank/DDBJ whole genome shotgun (WGS) entry which is preliminary data.</text>
</comment>
<feature type="binding site" evidence="6">
    <location>
        <position position="168"/>
    </location>
    <ligand>
        <name>Na(+)</name>
        <dbReference type="ChEBI" id="CHEBI:29101"/>
        <label>1</label>
    </ligand>
</feature>
<dbReference type="SUPFAM" id="SSF161070">
    <property type="entry name" value="SNF-like"/>
    <property type="match status" value="1"/>
</dbReference>
<feature type="transmembrane region" description="Helical" evidence="7">
    <location>
        <begin position="252"/>
        <end position="274"/>
    </location>
</feature>
<comment type="subcellular location">
    <subcellularLocation>
        <location evidence="1">Membrane</location>
        <topology evidence="1">Multi-pass membrane protein</topology>
    </subcellularLocation>
</comment>
<dbReference type="OrthoDB" id="6581954at2759"/>
<evidence type="ECO:0000256" key="3">
    <source>
        <dbReference type="ARBA" id="ARBA00022692"/>
    </source>
</evidence>
<dbReference type="EMBL" id="LWCA01000342">
    <property type="protein sequence ID" value="OAF69062.1"/>
    <property type="molecule type" value="Genomic_DNA"/>
</dbReference>
<feature type="transmembrane region" description="Helical" evidence="7">
    <location>
        <begin position="295"/>
        <end position="314"/>
    </location>
</feature>
<keyword evidence="4 7" id="KW-1133">Transmembrane helix</keyword>
<dbReference type="GO" id="GO:0005886">
    <property type="term" value="C:plasma membrane"/>
    <property type="evidence" value="ECO:0007669"/>
    <property type="project" value="TreeGrafter"/>
</dbReference>
<feature type="transmembrane region" description="Helical" evidence="7">
    <location>
        <begin position="6"/>
        <end position="28"/>
    </location>
</feature>
<feature type="transmembrane region" description="Helical" evidence="7">
    <location>
        <begin position="112"/>
        <end position="134"/>
    </location>
</feature>
<evidence type="ECO:0000256" key="6">
    <source>
        <dbReference type="PIRSR" id="PIRSR600175-1"/>
    </source>
</evidence>
<sequence>MVIINISGAFLIPYATMLLTAGIPLFFLELSFGQYGRSGVVSIWSVSPLFSGNVSNHSVLNLTYVNALTSEDKLPGITQLGGISWSLAICLFVAWLLVCVCLIRGIQSLGKVVYFTAIFPYIVITCLLITILQYDGSSSGIKTYLAPDFKRMLSLRVWGDAAVQIFFSLSPCWGGLITLATYNKVHNNCLRDAIIVSVLNCLTSFYAGFVVYGVLGYLAFSMQKKMEDIFSSGAGLAFIVYPEALDLIPASQVWSCLFFMMLISLGLGTQFSIVSTVHTTIKDLFPLLFESKKKSALLMFIICTAGFLLGLPLITQNGMYLFQVMDNYAASYAVIIVGILECVVISHIYGLDTFYKNIKMMLGYHPTFIWRIMWGYITPAMLCGILAFMMSNFGTTQYNGRLVSYSMEMVGWIMASISILIIPIIAIIKILTFKDKTVSIKKRIQLLVKATDEFGKDAEIKNKEQMINENIEDVDLTEETVSNK</sequence>
<dbReference type="PROSITE" id="PS50267">
    <property type="entry name" value="NA_NEUROTRAN_SYMP_3"/>
    <property type="match status" value="1"/>
</dbReference>
<keyword evidence="6" id="KW-0915">Sodium</keyword>
<keyword evidence="6" id="KW-0479">Metal-binding</keyword>
<feature type="binding site" evidence="6">
    <location>
        <position position="265"/>
    </location>
    <ligand>
        <name>Na(+)</name>
        <dbReference type="ChEBI" id="CHEBI:29101"/>
        <label>1</label>
    </ligand>
</feature>
<accession>A0A177B5T3</accession>
<dbReference type="Pfam" id="PF00209">
    <property type="entry name" value="SNF"/>
    <property type="match status" value="2"/>
</dbReference>
<dbReference type="InterPro" id="IPR000175">
    <property type="entry name" value="Na/ntran_symport"/>
</dbReference>
<evidence type="ECO:0000256" key="5">
    <source>
        <dbReference type="ARBA" id="ARBA00023136"/>
    </source>
</evidence>
<evidence type="ECO:0000256" key="7">
    <source>
        <dbReference type="SAM" id="Phobius"/>
    </source>
</evidence>